<dbReference type="Gene3D" id="3.10.450.50">
    <property type="match status" value="1"/>
</dbReference>
<dbReference type="EMBL" id="JADEWZ010000001">
    <property type="protein sequence ID" value="MBE9114346.1"/>
    <property type="molecule type" value="Genomic_DNA"/>
</dbReference>
<gene>
    <name evidence="2" type="ORF">IQ249_00395</name>
</gene>
<dbReference type="InterPro" id="IPR032710">
    <property type="entry name" value="NTF2-like_dom_sf"/>
</dbReference>
<name>A0A8J7B6I3_9CYAN</name>
<feature type="domain" description="SnoaL-like" evidence="1">
    <location>
        <begin position="12"/>
        <end position="92"/>
    </location>
</feature>
<sequence>MLTEQEKLNLANQWFEAWNNRDLEAILSHYEEDIEFSSPIVIKLLNNPTGKIHGKAGLRNYFSQGLAAYPNLHFEPLNILTGVNSILLYYHSSRNQQTSFAAEYIEMRDRALIAKTSAHY</sequence>
<dbReference type="Pfam" id="PF12680">
    <property type="entry name" value="SnoaL_2"/>
    <property type="match status" value="1"/>
</dbReference>
<dbReference type="AlphaFoldDB" id="A0A8J7B6I3"/>
<protein>
    <submittedName>
        <fullName evidence="2">Nuclear transport factor 2 family protein</fullName>
    </submittedName>
</protein>
<proteinExistence type="predicted"/>
<evidence type="ECO:0000259" key="1">
    <source>
        <dbReference type="Pfam" id="PF12680"/>
    </source>
</evidence>
<dbReference type="SUPFAM" id="SSF54427">
    <property type="entry name" value="NTF2-like"/>
    <property type="match status" value="1"/>
</dbReference>
<organism evidence="2 3">
    <name type="scientific">Lusitaniella coriacea LEGE 07157</name>
    <dbReference type="NCBI Taxonomy" id="945747"/>
    <lineage>
        <taxon>Bacteria</taxon>
        <taxon>Bacillati</taxon>
        <taxon>Cyanobacteriota</taxon>
        <taxon>Cyanophyceae</taxon>
        <taxon>Spirulinales</taxon>
        <taxon>Lusitaniellaceae</taxon>
        <taxon>Lusitaniella</taxon>
    </lineage>
</organism>
<comment type="caution">
    <text evidence="2">The sequence shown here is derived from an EMBL/GenBank/DDBJ whole genome shotgun (WGS) entry which is preliminary data.</text>
</comment>
<dbReference type="Proteomes" id="UP000654482">
    <property type="component" value="Unassembled WGS sequence"/>
</dbReference>
<dbReference type="RefSeq" id="WP_194027430.1">
    <property type="nucleotide sequence ID" value="NZ_JADEWZ010000001.1"/>
</dbReference>
<evidence type="ECO:0000313" key="2">
    <source>
        <dbReference type="EMBL" id="MBE9114346.1"/>
    </source>
</evidence>
<accession>A0A8J7B6I3</accession>
<dbReference type="InterPro" id="IPR037401">
    <property type="entry name" value="SnoaL-like"/>
</dbReference>
<reference evidence="2" key="1">
    <citation type="submission" date="2020-10" db="EMBL/GenBank/DDBJ databases">
        <authorList>
            <person name="Castelo-Branco R."/>
            <person name="Eusebio N."/>
            <person name="Adriana R."/>
            <person name="Vieira A."/>
            <person name="Brugerolle De Fraissinette N."/>
            <person name="Rezende De Castro R."/>
            <person name="Schneider M.P."/>
            <person name="Vasconcelos V."/>
            <person name="Leao P.N."/>
        </authorList>
    </citation>
    <scope>NUCLEOTIDE SEQUENCE</scope>
    <source>
        <strain evidence="2">LEGE 07157</strain>
    </source>
</reference>
<evidence type="ECO:0000313" key="3">
    <source>
        <dbReference type="Proteomes" id="UP000654482"/>
    </source>
</evidence>
<keyword evidence="3" id="KW-1185">Reference proteome</keyword>